<dbReference type="Pfam" id="PF15424">
    <property type="entry name" value="ODAM"/>
    <property type="match status" value="1"/>
</dbReference>
<comment type="subunit">
    <text evidence="6">Interacts (via C-terminus) with ARHGEF5.</text>
</comment>
<proteinExistence type="inferred from homology"/>
<evidence type="ECO:0000256" key="2">
    <source>
        <dbReference type="ARBA" id="ARBA00004123"/>
    </source>
</evidence>
<dbReference type="Ensembl" id="ENSJJAT00000031491.1">
    <property type="protein sequence ID" value="ENSJJAP00000024906.1"/>
    <property type="gene ID" value="ENSJJAG00000024240.1"/>
</dbReference>
<keyword evidence="9" id="KW-0964">Secreted</keyword>
<dbReference type="InterPro" id="IPR026802">
    <property type="entry name" value="Odam"/>
</dbReference>
<evidence type="ECO:0000256" key="10">
    <source>
        <dbReference type="ARBA" id="ARBA00022591"/>
    </source>
</evidence>
<name>A0A8C5LKP5_JACJA</name>
<keyword evidence="18" id="KW-1185">Reference proteome</keyword>
<dbReference type="AlphaFoldDB" id="A0A8C5LKP5"/>
<dbReference type="GO" id="GO:0072686">
    <property type="term" value="C:mitotic spindle"/>
    <property type="evidence" value="ECO:0007669"/>
    <property type="project" value="Ensembl"/>
</dbReference>
<dbReference type="PANTHER" id="PTHR16237:SF3">
    <property type="entry name" value="ODONTOGENIC AMELOBLAST-ASSOCIATED PROTEIN"/>
    <property type="match status" value="1"/>
</dbReference>
<dbReference type="GO" id="GO:0060054">
    <property type="term" value="P:positive regulation of epithelial cell proliferation involved in wound healing"/>
    <property type="evidence" value="ECO:0007669"/>
    <property type="project" value="Ensembl"/>
</dbReference>
<accession>A0A8C5LKP5</accession>
<comment type="subcellular location">
    <subcellularLocation>
        <location evidence="3">Cytoplasm</location>
    </subcellularLocation>
    <subcellularLocation>
        <location evidence="2">Nucleus</location>
    </subcellularLocation>
    <subcellularLocation>
        <location evidence="4">Secreted</location>
    </subcellularLocation>
</comment>
<keyword evidence="12" id="KW-0325">Glycoprotein</keyword>
<evidence type="ECO:0000313" key="17">
    <source>
        <dbReference type="Ensembl" id="ENSJJAP00000024906.1"/>
    </source>
</evidence>
<dbReference type="GO" id="GO:0006954">
    <property type="term" value="P:inflammatory response"/>
    <property type="evidence" value="ECO:0007669"/>
    <property type="project" value="Ensembl"/>
</dbReference>
<feature type="signal peptide" evidence="16">
    <location>
        <begin position="1"/>
        <end position="15"/>
    </location>
</feature>
<keyword evidence="8" id="KW-0963">Cytoplasm</keyword>
<evidence type="ECO:0000256" key="4">
    <source>
        <dbReference type="ARBA" id="ARBA00004613"/>
    </source>
</evidence>
<comment type="function">
    <text evidence="1">Tooth-associated epithelia protein that probably plays a role in odontogenesis, the complex process that results in the initiation and generation of the tooth. May be incorporated in the enamel matrix at the end of mineralization process. Involved in the induction of RHOA activity via interaction with ARHGEF and expression of downstream factors such as ROCK. Plays a role in attachment of the junctional epithelium to the tooth surface.</text>
</comment>
<evidence type="ECO:0000256" key="8">
    <source>
        <dbReference type="ARBA" id="ARBA00022490"/>
    </source>
</evidence>
<evidence type="ECO:0000256" key="16">
    <source>
        <dbReference type="SAM" id="SignalP"/>
    </source>
</evidence>
<evidence type="ECO:0000256" key="5">
    <source>
        <dbReference type="ARBA" id="ARBA00009134"/>
    </source>
</evidence>
<comment type="similarity">
    <text evidence="5">Belongs to the ODAM family.</text>
</comment>
<dbReference type="GO" id="GO:0005829">
    <property type="term" value="C:cytosol"/>
    <property type="evidence" value="ECO:0007669"/>
    <property type="project" value="Ensembl"/>
</dbReference>
<keyword evidence="11 16" id="KW-0732">Signal</keyword>
<dbReference type="GO" id="GO:0010628">
    <property type="term" value="P:positive regulation of gene expression"/>
    <property type="evidence" value="ECO:0007669"/>
    <property type="project" value="Ensembl"/>
</dbReference>
<dbReference type="GO" id="GO:0005615">
    <property type="term" value="C:extracellular space"/>
    <property type="evidence" value="ECO:0007669"/>
    <property type="project" value="Ensembl"/>
</dbReference>
<feature type="chain" id="PRO_5034879843" description="Odontogenic ameloblast-associated protein" evidence="16">
    <location>
        <begin position="16"/>
        <end position="276"/>
    </location>
</feature>
<reference evidence="17" key="2">
    <citation type="submission" date="2025-09" db="UniProtKB">
        <authorList>
            <consortium name="Ensembl"/>
        </authorList>
    </citation>
    <scope>IDENTIFICATION</scope>
</reference>
<evidence type="ECO:0000256" key="12">
    <source>
        <dbReference type="ARBA" id="ARBA00023180"/>
    </source>
</evidence>
<dbReference type="Proteomes" id="UP000694385">
    <property type="component" value="Unassembled WGS sequence"/>
</dbReference>
<protein>
    <recommendedName>
        <fullName evidence="7">Odontogenic ameloblast-associated protein</fullName>
    </recommendedName>
    <alternativeName>
        <fullName evidence="14">Apin</fullName>
    </alternativeName>
</protein>
<dbReference type="GO" id="GO:0031214">
    <property type="term" value="P:biomineral tissue development"/>
    <property type="evidence" value="ECO:0007669"/>
    <property type="project" value="UniProtKB-KW"/>
</dbReference>
<dbReference type="OMA" id="PNHVMPY"/>
<evidence type="ECO:0000256" key="14">
    <source>
        <dbReference type="ARBA" id="ARBA00030324"/>
    </source>
</evidence>
<dbReference type="GeneTree" id="ENSGT00390000011100"/>
<sequence length="276" mass="30233">MRPVILLGLLGATLSAPLIPRRFISASHSNELLLNLNNGQLLPLQFQGPFSSWIPPFPGLLQQQAQIPALPQLSLPTLDQFARLFPNQLPFPTQAGAAQGGQTGQLEPPQPQTPPQTQQVADRMVSYAIPFMMPQDQTQMLQYYPIMLLPWEQSQQTVTLSPPQTGPQQYEEQVPFYTHFGYIPQQAEPGVPGGQQQFAFDPLIGTAPETVMIPAEGVPPYLQKDVVNFRQGNAGVFMPPTSPKPNAAEIFTPAIDPTIAPVLPEEKAKTGSLREP</sequence>
<dbReference type="GO" id="GO:0099512">
    <property type="term" value="C:supramolecular fiber"/>
    <property type="evidence" value="ECO:0007669"/>
    <property type="project" value="Ensembl"/>
</dbReference>
<evidence type="ECO:0000256" key="1">
    <source>
        <dbReference type="ARBA" id="ARBA00002615"/>
    </source>
</evidence>
<evidence type="ECO:0000256" key="6">
    <source>
        <dbReference type="ARBA" id="ARBA00011457"/>
    </source>
</evidence>
<dbReference type="GO" id="GO:0032956">
    <property type="term" value="P:regulation of actin cytoskeleton organization"/>
    <property type="evidence" value="ECO:0007669"/>
    <property type="project" value="Ensembl"/>
</dbReference>
<reference evidence="17" key="1">
    <citation type="submission" date="2025-08" db="UniProtKB">
        <authorList>
            <consortium name="Ensembl"/>
        </authorList>
    </citation>
    <scope>IDENTIFICATION</scope>
</reference>
<dbReference type="GO" id="GO:0071944">
    <property type="term" value="C:cell periphery"/>
    <property type="evidence" value="ECO:0007669"/>
    <property type="project" value="Ensembl"/>
</dbReference>
<dbReference type="PANTHER" id="PTHR16237">
    <property type="entry name" value="ODONTOGENIC AMELOBLAST-ASSOCIATED PROTEIN"/>
    <property type="match status" value="1"/>
</dbReference>
<evidence type="ECO:0000256" key="11">
    <source>
        <dbReference type="ARBA" id="ARBA00022729"/>
    </source>
</evidence>
<evidence type="ECO:0000256" key="9">
    <source>
        <dbReference type="ARBA" id="ARBA00022525"/>
    </source>
</evidence>
<evidence type="ECO:0000313" key="18">
    <source>
        <dbReference type="Proteomes" id="UP000694385"/>
    </source>
</evidence>
<evidence type="ECO:0000256" key="13">
    <source>
        <dbReference type="ARBA" id="ARBA00023242"/>
    </source>
</evidence>
<organism evidence="17 18">
    <name type="scientific">Jaculus jaculus</name>
    <name type="common">Lesser Egyptian jerboa</name>
    <dbReference type="NCBI Taxonomy" id="51337"/>
    <lineage>
        <taxon>Eukaryota</taxon>
        <taxon>Metazoa</taxon>
        <taxon>Chordata</taxon>
        <taxon>Craniata</taxon>
        <taxon>Vertebrata</taxon>
        <taxon>Euteleostomi</taxon>
        <taxon>Mammalia</taxon>
        <taxon>Eutheria</taxon>
        <taxon>Euarchontoglires</taxon>
        <taxon>Glires</taxon>
        <taxon>Rodentia</taxon>
        <taxon>Myomorpha</taxon>
        <taxon>Dipodoidea</taxon>
        <taxon>Dipodidae</taxon>
        <taxon>Dipodinae</taxon>
        <taxon>Jaculus</taxon>
    </lineage>
</organism>
<evidence type="ECO:0000256" key="15">
    <source>
        <dbReference type="SAM" id="MobiDB-lite"/>
    </source>
</evidence>
<dbReference type="GO" id="GO:0042475">
    <property type="term" value="P:odontogenesis of dentin-containing tooth"/>
    <property type="evidence" value="ECO:0007669"/>
    <property type="project" value="Ensembl"/>
</dbReference>
<dbReference type="GO" id="GO:0005654">
    <property type="term" value="C:nucleoplasm"/>
    <property type="evidence" value="ECO:0007669"/>
    <property type="project" value="Ensembl"/>
</dbReference>
<evidence type="ECO:0000256" key="7">
    <source>
        <dbReference type="ARBA" id="ARBA00017762"/>
    </source>
</evidence>
<feature type="region of interest" description="Disordered" evidence="15">
    <location>
        <begin position="92"/>
        <end position="118"/>
    </location>
</feature>
<keyword evidence="10" id="KW-0091">Biomineralization</keyword>
<keyword evidence="13" id="KW-0539">Nucleus</keyword>
<evidence type="ECO:0000256" key="3">
    <source>
        <dbReference type="ARBA" id="ARBA00004496"/>
    </source>
</evidence>